<evidence type="ECO:0000313" key="2">
    <source>
        <dbReference type="Proteomes" id="UP000324222"/>
    </source>
</evidence>
<sequence>MSQGTGPGRRQLLRARTSVVFELRTCLPFSIYVRTPMTVPEDEVVYASCHVRAALGSVHGGGRLITCTMKADIWEGKFFGSSFTAAVANPAGISVKSK</sequence>
<dbReference type="EMBL" id="VSRR010002224">
    <property type="protein sequence ID" value="MPC30277.1"/>
    <property type="molecule type" value="Genomic_DNA"/>
</dbReference>
<gene>
    <name evidence="1" type="ORF">E2C01_023538</name>
</gene>
<organism evidence="1 2">
    <name type="scientific">Portunus trituberculatus</name>
    <name type="common">Swimming crab</name>
    <name type="synonym">Neptunus trituberculatus</name>
    <dbReference type="NCBI Taxonomy" id="210409"/>
    <lineage>
        <taxon>Eukaryota</taxon>
        <taxon>Metazoa</taxon>
        <taxon>Ecdysozoa</taxon>
        <taxon>Arthropoda</taxon>
        <taxon>Crustacea</taxon>
        <taxon>Multicrustacea</taxon>
        <taxon>Malacostraca</taxon>
        <taxon>Eumalacostraca</taxon>
        <taxon>Eucarida</taxon>
        <taxon>Decapoda</taxon>
        <taxon>Pleocyemata</taxon>
        <taxon>Brachyura</taxon>
        <taxon>Eubrachyura</taxon>
        <taxon>Portunoidea</taxon>
        <taxon>Portunidae</taxon>
        <taxon>Portuninae</taxon>
        <taxon>Portunus</taxon>
    </lineage>
</organism>
<proteinExistence type="predicted"/>
<keyword evidence="2" id="KW-1185">Reference proteome</keyword>
<dbReference type="Proteomes" id="UP000324222">
    <property type="component" value="Unassembled WGS sequence"/>
</dbReference>
<evidence type="ECO:0000313" key="1">
    <source>
        <dbReference type="EMBL" id="MPC30277.1"/>
    </source>
</evidence>
<accession>A0A5B7EA94</accession>
<comment type="caution">
    <text evidence="1">The sequence shown here is derived from an EMBL/GenBank/DDBJ whole genome shotgun (WGS) entry which is preliminary data.</text>
</comment>
<dbReference type="AlphaFoldDB" id="A0A5B7EA94"/>
<reference evidence="1 2" key="1">
    <citation type="submission" date="2019-05" db="EMBL/GenBank/DDBJ databases">
        <title>Another draft genome of Portunus trituberculatus and its Hox gene families provides insights of decapod evolution.</title>
        <authorList>
            <person name="Jeong J.-H."/>
            <person name="Song I."/>
            <person name="Kim S."/>
            <person name="Choi T."/>
            <person name="Kim D."/>
            <person name="Ryu S."/>
            <person name="Kim W."/>
        </authorList>
    </citation>
    <scope>NUCLEOTIDE SEQUENCE [LARGE SCALE GENOMIC DNA]</scope>
    <source>
        <tissue evidence="1">Muscle</tissue>
    </source>
</reference>
<protein>
    <submittedName>
        <fullName evidence="1">Uncharacterized protein</fullName>
    </submittedName>
</protein>
<name>A0A5B7EA94_PORTR</name>